<reference evidence="3" key="1">
    <citation type="submission" date="2021-11" db="EMBL/GenBank/DDBJ databases">
        <authorList>
            <person name="Herlambang A."/>
            <person name="Guo Y."/>
            <person name="Takashima Y."/>
            <person name="Nishizawa T."/>
        </authorList>
    </citation>
    <scope>NUCLEOTIDE SEQUENCE</scope>
    <source>
        <strain evidence="3">E1425</strain>
    </source>
</reference>
<proteinExistence type="predicted"/>
<dbReference type="OrthoDB" id="73788at2759"/>
<dbReference type="InterPro" id="IPR005607">
    <property type="entry name" value="BSD_dom"/>
</dbReference>
<dbReference type="PROSITE" id="PS50858">
    <property type="entry name" value="BSD"/>
    <property type="match status" value="1"/>
</dbReference>
<evidence type="ECO:0000259" key="2">
    <source>
        <dbReference type="PROSITE" id="PS50858"/>
    </source>
</evidence>
<feature type="compositionally biased region" description="Polar residues" evidence="1">
    <location>
        <begin position="582"/>
        <end position="616"/>
    </location>
</feature>
<feature type="compositionally biased region" description="Acidic residues" evidence="1">
    <location>
        <begin position="177"/>
        <end position="186"/>
    </location>
</feature>
<reference evidence="3" key="2">
    <citation type="journal article" date="2022" name="Microbiol. Resour. Announc.">
        <title>Whole-Genome Sequence of Entomortierella parvispora E1425, a Mucoromycotan Fungus Associated with Burkholderiaceae-Related Endosymbiotic Bacteria.</title>
        <authorList>
            <person name="Herlambang A."/>
            <person name="Guo Y."/>
            <person name="Takashima Y."/>
            <person name="Narisawa K."/>
            <person name="Ohta H."/>
            <person name="Nishizawa T."/>
        </authorList>
    </citation>
    <scope>NUCLEOTIDE SEQUENCE</scope>
    <source>
        <strain evidence="3">E1425</strain>
    </source>
</reference>
<dbReference type="PANTHER" id="PTHR16019:SF5">
    <property type="entry name" value="BSD DOMAIN-CONTAINING PROTEIN 1"/>
    <property type="match status" value="1"/>
</dbReference>
<organism evidence="3 4">
    <name type="scientific">Entomortierella parvispora</name>
    <dbReference type="NCBI Taxonomy" id="205924"/>
    <lineage>
        <taxon>Eukaryota</taxon>
        <taxon>Fungi</taxon>
        <taxon>Fungi incertae sedis</taxon>
        <taxon>Mucoromycota</taxon>
        <taxon>Mortierellomycotina</taxon>
        <taxon>Mortierellomycetes</taxon>
        <taxon>Mortierellales</taxon>
        <taxon>Mortierellaceae</taxon>
        <taxon>Entomortierella</taxon>
    </lineage>
</organism>
<feature type="domain" description="BSD" evidence="2">
    <location>
        <begin position="387"/>
        <end position="440"/>
    </location>
</feature>
<sequence>MDDFYQFVSPLEGATTPTFRAGATTTTATGDNADNAPATATSSTNEAAPAATPSDTAAAASSRSSWSSWGTSSAWGASFNKLIERGKKDMNEFVEVTRKDLNELAQTVQHERSTAIESLTKRVEVIKTTLPPIPASVNSASADILGRVTHVVEGIKQEITEAASGLSSQPTVASDDAASDSEEPSEENGVAADKEIPKDSEAEGVPTASSAGQDPISSTATTTTAVATPTNSSRAEKTTPALSFASTASLLSAGASTLSQTLTSSTKDIGTTANQLFKKTLPAVAEKHLGEADHFLKSTTETLKTNGLLAEQYVNKFGAGMANFLNNAVVISAPEEKEVSSKSKKMFFDRKAAMLEKLRMDPDTYILDPMTTIADNDIKGLERYKYFLQTFNMAEYQQRTARLLNEYPEMKTLMTKLIPVDVPDEELFWQRYYFRFFEIEEEEKRRQKLVQEVGADLAEEEFTWDDNEDEDEDEASGGQGSVTPKAERAAFDTQTPKTSQGPSVAENNDESEDKQISGSTSTLKEGIKREPLTAEALASSLAALPVPGDVPAEVSDATAPTTSSISAPAATTESEDEWGTDSIRSTTSPSAQSFSIKSSTASSPVLEQPARQLTSASGSGKQKSSESKEEDDWSDWE</sequence>
<dbReference type="SUPFAM" id="SSF140383">
    <property type="entry name" value="BSD domain-like"/>
    <property type="match status" value="1"/>
</dbReference>
<gene>
    <name evidence="3" type="ORF">EMPS_04329</name>
</gene>
<name>A0A9P3H917_9FUNG</name>
<feature type="region of interest" description="Disordered" evidence="1">
    <location>
        <begin position="15"/>
        <end position="73"/>
    </location>
</feature>
<dbReference type="InterPro" id="IPR035925">
    <property type="entry name" value="BSD_dom_sf"/>
</dbReference>
<feature type="compositionally biased region" description="Acidic residues" evidence="1">
    <location>
        <begin position="628"/>
        <end position="637"/>
    </location>
</feature>
<evidence type="ECO:0000313" key="4">
    <source>
        <dbReference type="Proteomes" id="UP000827284"/>
    </source>
</evidence>
<accession>A0A9P3H917</accession>
<feature type="compositionally biased region" description="Polar residues" evidence="1">
    <location>
        <begin position="207"/>
        <end position="216"/>
    </location>
</feature>
<feature type="compositionally biased region" description="Polar residues" evidence="1">
    <location>
        <begin position="492"/>
        <end position="506"/>
    </location>
</feature>
<dbReference type="InterPro" id="IPR051494">
    <property type="entry name" value="BSD_domain-containing"/>
</dbReference>
<dbReference type="Gene3D" id="1.10.3970.10">
    <property type="entry name" value="BSD domain"/>
    <property type="match status" value="1"/>
</dbReference>
<dbReference type="GO" id="GO:0005737">
    <property type="term" value="C:cytoplasm"/>
    <property type="evidence" value="ECO:0007669"/>
    <property type="project" value="TreeGrafter"/>
</dbReference>
<dbReference type="EMBL" id="BQFW01000006">
    <property type="protein sequence ID" value="GJJ71972.1"/>
    <property type="molecule type" value="Genomic_DNA"/>
</dbReference>
<dbReference type="AlphaFoldDB" id="A0A9P3H917"/>
<keyword evidence="4" id="KW-1185">Reference proteome</keyword>
<evidence type="ECO:0000256" key="1">
    <source>
        <dbReference type="SAM" id="MobiDB-lite"/>
    </source>
</evidence>
<feature type="region of interest" description="Disordered" evidence="1">
    <location>
        <begin position="458"/>
        <end position="528"/>
    </location>
</feature>
<feature type="compositionally biased region" description="Basic and acidic residues" evidence="1">
    <location>
        <begin position="192"/>
        <end position="201"/>
    </location>
</feature>
<feature type="compositionally biased region" description="Low complexity" evidence="1">
    <location>
        <begin position="555"/>
        <end position="572"/>
    </location>
</feature>
<feature type="region of interest" description="Disordered" evidence="1">
    <location>
        <begin position="162"/>
        <end position="239"/>
    </location>
</feature>
<feature type="compositionally biased region" description="Low complexity" evidence="1">
    <location>
        <begin position="217"/>
        <end position="239"/>
    </location>
</feature>
<dbReference type="PANTHER" id="PTHR16019">
    <property type="entry name" value="SYNAPSE-ASSOCIATED PROTEIN"/>
    <property type="match status" value="1"/>
</dbReference>
<evidence type="ECO:0000313" key="3">
    <source>
        <dbReference type="EMBL" id="GJJ71972.1"/>
    </source>
</evidence>
<feature type="compositionally biased region" description="Acidic residues" evidence="1">
    <location>
        <begin position="458"/>
        <end position="475"/>
    </location>
</feature>
<dbReference type="Proteomes" id="UP000827284">
    <property type="component" value="Unassembled WGS sequence"/>
</dbReference>
<dbReference type="Pfam" id="PF03909">
    <property type="entry name" value="BSD"/>
    <property type="match status" value="1"/>
</dbReference>
<protein>
    <recommendedName>
        <fullName evidence="2">BSD domain-containing protein</fullName>
    </recommendedName>
</protein>
<feature type="region of interest" description="Disordered" evidence="1">
    <location>
        <begin position="546"/>
        <end position="637"/>
    </location>
</feature>
<comment type="caution">
    <text evidence="3">The sequence shown here is derived from an EMBL/GenBank/DDBJ whole genome shotgun (WGS) entry which is preliminary data.</text>
</comment>